<dbReference type="AlphaFoldDB" id="R7SL57"/>
<organism evidence="1 2">
    <name type="scientific">Dichomitus squalens (strain LYAD-421)</name>
    <name type="common">Western red white-rot fungus</name>
    <dbReference type="NCBI Taxonomy" id="732165"/>
    <lineage>
        <taxon>Eukaryota</taxon>
        <taxon>Fungi</taxon>
        <taxon>Dikarya</taxon>
        <taxon>Basidiomycota</taxon>
        <taxon>Agaricomycotina</taxon>
        <taxon>Agaricomycetes</taxon>
        <taxon>Polyporales</taxon>
        <taxon>Polyporaceae</taxon>
        <taxon>Dichomitus</taxon>
    </lineage>
</organism>
<dbReference type="HOGENOM" id="CLU_2306002_0_0_1"/>
<sequence length="100" mass="10966">MFDCTRHSCDVPLAITASLHLGISGHTPRLYTWLASPQPLLESRPINDDMTRDAQRTRCSSRALEAYGEPPLADISDIPGIPVVLAFSVYLTSAQGISRR</sequence>
<protein>
    <submittedName>
        <fullName evidence="1">Uncharacterized protein</fullName>
    </submittedName>
</protein>
<dbReference type="GeneID" id="18837851"/>
<accession>R7SL57</accession>
<gene>
    <name evidence="1" type="ORF">DICSQDRAFT_158208</name>
</gene>
<dbReference type="EMBL" id="JH719501">
    <property type="protein sequence ID" value="EJF55757.1"/>
    <property type="molecule type" value="Genomic_DNA"/>
</dbReference>
<evidence type="ECO:0000313" key="1">
    <source>
        <dbReference type="EMBL" id="EJF55757.1"/>
    </source>
</evidence>
<dbReference type="Proteomes" id="UP000053319">
    <property type="component" value="Unassembled WGS sequence"/>
</dbReference>
<name>R7SL57_DICSQ</name>
<reference evidence="1 2" key="1">
    <citation type="journal article" date="2012" name="Science">
        <title>The Paleozoic origin of enzymatic lignin decomposition reconstructed from 31 fungal genomes.</title>
        <authorList>
            <person name="Floudas D."/>
            <person name="Binder M."/>
            <person name="Riley R."/>
            <person name="Barry K."/>
            <person name="Blanchette R.A."/>
            <person name="Henrissat B."/>
            <person name="Martinez A.T."/>
            <person name="Otillar R."/>
            <person name="Spatafora J.W."/>
            <person name="Yadav J.S."/>
            <person name="Aerts A."/>
            <person name="Benoit I."/>
            <person name="Boyd A."/>
            <person name="Carlson A."/>
            <person name="Copeland A."/>
            <person name="Coutinho P.M."/>
            <person name="de Vries R.P."/>
            <person name="Ferreira P."/>
            <person name="Findley K."/>
            <person name="Foster B."/>
            <person name="Gaskell J."/>
            <person name="Glotzer D."/>
            <person name="Gorecki P."/>
            <person name="Heitman J."/>
            <person name="Hesse C."/>
            <person name="Hori C."/>
            <person name="Igarashi K."/>
            <person name="Jurgens J.A."/>
            <person name="Kallen N."/>
            <person name="Kersten P."/>
            <person name="Kohler A."/>
            <person name="Kuees U."/>
            <person name="Kumar T.K.A."/>
            <person name="Kuo A."/>
            <person name="LaButti K."/>
            <person name="Larrondo L.F."/>
            <person name="Lindquist E."/>
            <person name="Ling A."/>
            <person name="Lombard V."/>
            <person name="Lucas S."/>
            <person name="Lundell T."/>
            <person name="Martin R."/>
            <person name="McLaughlin D.J."/>
            <person name="Morgenstern I."/>
            <person name="Morin E."/>
            <person name="Murat C."/>
            <person name="Nagy L.G."/>
            <person name="Nolan M."/>
            <person name="Ohm R.A."/>
            <person name="Patyshakuliyeva A."/>
            <person name="Rokas A."/>
            <person name="Ruiz-Duenas F.J."/>
            <person name="Sabat G."/>
            <person name="Salamov A."/>
            <person name="Samejima M."/>
            <person name="Schmutz J."/>
            <person name="Slot J.C."/>
            <person name="St John F."/>
            <person name="Stenlid J."/>
            <person name="Sun H."/>
            <person name="Sun S."/>
            <person name="Syed K."/>
            <person name="Tsang A."/>
            <person name="Wiebenga A."/>
            <person name="Young D."/>
            <person name="Pisabarro A."/>
            <person name="Eastwood D.C."/>
            <person name="Martin F."/>
            <person name="Cullen D."/>
            <person name="Grigoriev I.V."/>
            <person name="Hibbett D.S."/>
        </authorList>
    </citation>
    <scope>NUCLEOTIDE SEQUENCE [LARGE SCALE GENOMIC DNA]</scope>
    <source>
        <strain evidence="1 2">LYAD-421 SS1</strain>
    </source>
</reference>
<evidence type="ECO:0000313" key="2">
    <source>
        <dbReference type="Proteomes" id="UP000053319"/>
    </source>
</evidence>
<proteinExistence type="predicted"/>
<dbReference type="RefSeq" id="XP_007371508.1">
    <property type="nucleotide sequence ID" value="XM_007371446.1"/>
</dbReference>
<dbReference type="KEGG" id="dsq:DICSQDRAFT_158208"/>